<dbReference type="PANTHER" id="PTHR10695:SF46">
    <property type="entry name" value="BIFUNCTIONAL COENZYME A SYNTHASE-RELATED"/>
    <property type="match status" value="1"/>
</dbReference>
<keyword evidence="5" id="KW-0808">Transferase</keyword>
<keyword evidence="5" id="KW-0963">Cytoplasm</keyword>
<dbReference type="Pfam" id="PF01121">
    <property type="entry name" value="CoaE"/>
    <property type="match status" value="1"/>
</dbReference>
<evidence type="ECO:0000256" key="4">
    <source>
        <dbReference type="ARBA" id="ARBA00022993"/>
    </source>
</evidence>
<organism evidence="7 8">
    <name type="scientific">Roseivirga pacifica</name>
    <dbReference type="NCBI Taxonomy" id="1267423"/>
    <lineage>
        <taxon>Bacteria</taxon>
        <taxon>Pseudomonadati</taxon>
        <taxon>Bacteroidota</taxon>
        <taxon>Cytophagia</taxon>
        <taxon>Cytophagales</taxon>
        <taxon>Roseivirgaceae</taxon>
        <taxon>Roseivirga</taxon>
    </lineage>
</organism>
<dbReference type="PANTHER" id="PTHR10695">
    <property type="entry name" value="DEPHOSPHO-COA KINASE-RELATED"/>
    <property type="match status" value="1"/>
</dbReference>
<comment type="similarity">
    <text evidence="1 5">Belongs to the CoaE family.</text>
</comment>
<evidence type="ECO:0000313" key="8">
    <source>
        <dbReference type="Proteomes" id="UP000199437"/>
    </source>
</evidence>
<dbReference type="AlphaFoldDB" id="A0A1I0NU45"/>
<dbReference type="GeneID" id="99986190"/>
<keyword evidence="5 7" id="KW-0418">Kinase</keyword>
<keyword evidence="4 5" id="KW-0173">Coenzyme A biosynthesis</keyword>
<evidence type="ECO:0000256" key="1">
    <source>
        <dbReference type="ARBA" id="ARBA00009018"/>
    </source>
</evidence>
<comment type="function">
    <text evidence="5">Catalyzes the phosphorylation of the 3'-hydroxyl group of dephosphocoenzyme A to form coenzyme A.</text>
</comment>
<dbReference type="GO" id="GO:0005524">
    <property type="term" value="F:ATP binding"/>
    <property type="evidence" value="ECO:0007669"/>
    <property type="project" value="UniProtKB-UniRule"/>
</dbReference>
<dbReference type="NCBIfam" id="TIGR00152">
    <property type="entry name" value="dephospho-CoA kinase"/>
    <property type="match status" value="1"/>
</dbReference>
<keyword evidence="8" id="KW-1185">Reference proteome</keyword>
<evidence type="ECO:0000256" key="5">
    <source>
        <dbReference type="HAMAP-Rule" id="MF_00376"/>
    </source>
</evidence>
<dbReference type="RefSeq" id="WP_090257849.1">
    <property type="nucleotide sequence ID" value="NZ_FOIR01000001.1"/>
</dbReference>
<dbReference type="GO" id="GO:0004140">
    <property type="term" value="F:dephospho-CoA kinase activity"/>
    <property type="evidence" value="ECO:0007669"/>
    <property type="project" value="UniProtKB-UniRule"/>
</dbReference>
<dbReference type="InterPro" id="IPR001977">
    <property type="entry name" value="Depp_CoAkinase"/>
</dbReference>
<name>A0A1I0NU45_9BACT</name>
<dbReference type="GO" id="GO:0015937">
    <property type="term" value="P:coenzyme A biosynthetic process"/>
    <property type="evidence" value="ECO:0007669"/>
    <property type="project" value="UniProtKB-UniRule"/>
</dbReference>
<dbReference type="GO" id="GO:0005737">
    <property type="term" value="C:cytoplasm"/>
    <property type="evidence" value="ECO:0007669"/>
    <property type="project" value="UniProtKB-SubCell"/>
</dbReference>
<reference evidence="8" key="1">
    <citation type="submission" date="2016-10" db="EMBL/GenBank/DDBJ databases">
        <authorList>
            <person name="Varghese N."/>
            <person name="Submissions S."/>
        </authorList>
    </citation>
    <scope>NUCLEOTIDE SEQUENCE [LARGE SCALE GENOMIC DNA]</scope>
    <source>
        <strain evidence="8">CGMCC 1.12402</strain>
    </source>
</reference>
<evidence type="ECO:0000256" key="2">
    <source>
        <dbReference type="ARBA" id="ARBA00022741"/>
    </source>
</evidence>
<comment type="subcellular location">
    <subcellularLocation>
        <location evidence="5">Cytoplasm</location>
    </subcellularLocation>
</comment>
<proteinExistence type="inferred from homology"/>
<dbReference type="EMBL" id="FOIR01000001">
    <property type="protein sequence ID" value="SEW05068.1"/>
    <property type="molecule type" value="Genomic_DNA"/>
</dbReference>
<comment type="pathway">
    <text evidence="5">Cofactor biosynthesis; coenzyme A biosynthesis; CoA from (R)-pantothenate: step 5/5.</text>
</comment>
<keyword evidence="3 5" id="KW-0067">ATP-binding</keyword>
<keyword evidence="2 5" id="KW-0547">Nucleotide-binding</keyword>
<dbReference type="Proteomes" id="UP000199437">
    <property type="component" value="Unassembled WGS sequence"/>
</dbReference>
<dbReference type="HAMAP" id="MF_00376">
    <property type="entry name" value="Dephospho_CoA_kinase"/>
    <property type="match status" value="1"/>
</dbReference>
<dbReference type="OrthoDB" id="9812943at2"/>
<accession>A0A1I0NU45</accession>
<dbReference type="InterPro" id="IPR027417">
    <property type="entry name" value="P-loop_NTPase"/>
</dbReference>
<dbReference type="Gene3D" id="3.40.50.300">
    <property type="entry name" value="P-loop containing nucleotide triphosphate hydrolases"/>
    <property type="match status" value="1"/>
</dbReference>
<dbReference type="CDD" id="cd02022">
    <property type="entry name" value="DPCK"/>
    <property type="match status" value="1"/>
</dbReference>
<dbReference type="SUPFAM" id="SSF52540">
    <property type="entry name" value="P-loop containing nucleoside triphosphate hydrolases"/>
    <property type="match status" value="1"/>
</dbReference>
<dbReference type="UniPathway" id="UPA00241">
    <property type="reaction ID" value="UER00356"/>
</dbReference>
<dbReference type="EC" id="2.7.1.24" evidence="5 6"/>
<dbReference type="PROSITE" id="PS51219">
    <property type="entry name" value="DPCK"/>
    <property type="match status" value="1"/>
</dbReference>
<dbReference type="STRING" id="1267423.SAMN05216290_1464"/>
<gene>
    <name evidence="5" type="primary">coaE</name>
    <name evidence="7" type="ORF">SAMN05216290_1464</name>
</gene>
<sequence length="202" mass="22507">MTKPLLIGLTGGIGSGKSTIARVFQSLGIPIYYADDRGKALLTEDEQLRKEVTATFGESSYNGDGSLNRQYLAEKVFSNNDELAKLNGLVHPAVVRDFETWAKLNCSAPYLIKEAAILFEHGGYKAMDKNIAVMAEKELRKRRVLLRDPQRSAAQVDDILAKQTSDNQRRKLADFLIDNNDSQMVIPQVMEIHQALLSLTSH</sequence>
<evidence type="ECO:0000256" key="6">
    <source>
        <dbReference type="NCBIfam" id="TIGR00152"/>
    </source>
</evidence>
<protein>
    <recommendedName>
        <fullName evidence="5 6">Dephospho-CoA kinase</fullName>
        <ecNumber evidence="5 6">2.7.1.24</ecNumber>
    </recommendedName>
    <alternativeName>
        <fullName evidence="5">Dephosphocoenzyme A kinase</fullName>
    </alternativeName>
</protein>
<comment type="catalytic activity">
    <reaction evidence="5">
        <text>3'-dephospho-CoA + ATP = ADP + CoA + H(+)</text>
        <dbReference type="Rhea" id="RHEA:18245"/>
        <dbReference type="ChEBI" id="CHEBI:15378"/>
        <dbReference type="ChEBI" id="CHEBI:30616"/>
        <dbReference type="ChEBI" id="CHEBI:57287"/>
        <dbReference type="ChEBI" id="CHEBI:57328"/>
        <dbReference type="ChEBI" id="CHEBI:456216"/>
        <dbReference type="EC" id="2.7.1.24"/>
    </reaction>
</comment>
<evidence type="ECO:0000313" key="7">
    <source>
        <dbReference type="EMBL" id="SEW05068.1"/>
    </source>
</evidence>
<evidence type="ECO:0000256" key="3">
    <source>
        <dbReference type="ARBA" id="ARBA00022840"/>
    </source>
</evidence>
<feature type="binding site" evidence="5">
    <location>
        <begin position="14"/>
        <end position="19"/>
    </location>
    <ligand>
        <name>ATP</name>
        <dbReference type="ChEBI" id="CHEBI:30616"/>
    </ligand>
</feature>